<dbReference type="Proteomes" id="UP000178744">
    <property type="component" value="Unassembled WGS sequence"/>
</dbReference>
<comment type="caution">
    <text evidence="1">The sequence shown here is derived from an EMBL/GenBank/DDBJ whole genome shotgun (WGS) entry which is preliminary data.</text>
</comment>
<evidence type="ECO:0000313" key="2">
    <source>
        <dbReference type="Proteomes" id="UP000178744"/>
    </source>
</evidence>
<evidence type="ECO:0008006" key="3">
    <source>
        <dbReference type="Google" id="ProtNLM"/>
    </source>
</evidence>
<proteinExistence type="predicted"/>
<protein>
    <recommendedName>
        <fullName evidence="3">SbsA Ig-like domain-containing protein</fullName>
    </recommendedName>
</protein>
<evidence type="ECO:0000313" key="1">
    <source>
        <dbReference type="EMBL" id="OGY59089.1"/>
    </source>
</evidence>
<sequence>MLGLAGSITPANSGQVLIIISGDMDNSGAGNGTQVRIRYGTGTAPANGAALTGTTAGTLQKYVNGDATGIGVTFIPGRVPFSVNAIVPNLAITTAYWVDLEFGAITGGTARVRDVSMSIVEL</sequence>
<reference evidence="1 2" key="1">
    <citation type="journal article" date="2016" name="Nat. Commun.">
        <title>Thousands of microbial genomes shed light on interconnected biogeochemical processes in an aquifer system.</title>
        <authorList>
            <person name="Anantharaman K."/>
            <person name="Brown C.T."/>
            <person name="Hug L.A."/>
            <person name="Sharon I."/>
            <person name="Castelle C.J."/>
            <person name="Probst A.J."/>
            <person name="Thomas B.C."/>
            <person name="Singh A."/>
            <person name="Wilkins M.J."/>
            <person name="Karaoz U."/>
            <person name="Brodie E.L."/>
            <person name="Williams K.H."/>
            <person name="Hubbard S.S."/>
            <person name="Banfield J.F."/>
        </authorList>
    </citation>
    <scope>NUCLEOTIDE SEQUENCE [LARGE SCALE GENOMIC DNA]</scope>
</reference>
<dbReference type="AlphaFoldDB" id="A0A1G1Z3V4"/>
<accession>A0A1G1Z3V4</accession>
<dbReference type="STRING" id="1797690.A3B23_01525"/>
<name>A0A1G1Z3V4_9BACT</name>
<gene>
    <name evidence="1" type="ORF">A3B23_01525</name>
</gene>
<dbReference type="EMBL" id="MHIY01000034">
    <property type="protein sequence ID" value="OGY59089.1"/>
    <property type="molecule type" value="Genomic_DNA"/>
</dbReference>
<organism evidence="1 2">
    <name type="scientific">Candidatus Colwellbacteria bacterium RIFCSPLOWO2_01_FULL_48_10</name>
    <dbReference type="NCBI Taxonomy" id="1797690"/>
    <lineage>
        <taxon>Bacteria</taxon>
        <taxon>Candidatus Colwelliibacteriota</taxon>
    </lineage>
</organism>